<protein>
    <submittedName>
        <fullName evidence="3">Uncharacterized protein</fullName>
    </submittedName>
</protein>
<dbReference type="GO" id="GO:0031146">
    <property type="term" value="P:SCF-dependent proteasomal ubiquitin-dependent protein catabolic process"/>
    <property type="evidence" value="ECO:0000318"/>
    <property type="project" value="GO_Central"/>
</dbReference>
<dbReference type="SMART" id="SM00512">
    <property type="entry name" value="Skp1"/>
    <property type="match status" value="1"/>
</dbReference>
<evidence type="ECO:0000256" key="2">
    <source>
        <dbReference type="ARBA" id="ARBA00022786"/>
    </source>
</evidence>
<comment type="similarity">
    <text evidence="1">Belongs to the SKP1 family.</text>
</comment>
<organism evidence="3 4">
    <name type="scientific">Pristionchus pacificus</name>
    <name type="common">Parasitic nematode worm</name>
    <dbReference type="NCBI Taxonomy" id="54126"/>
    <lineage>
        <taxon>Eukaryota</taxon>
        <taxon>Metazoa</taxon>
        <taxon>Ecdysozoa</taxon>
        <taxon>Nematoda</taxon>
        <taxon>Chromadorea</taxon>
        <taxon>Rhabditida</taxon>
        <taxon>Rhabditina</taxon>
        <taxon>Diplogasteromorpha</taxon>
        <taxon>Diplogasteroidea</taxon>
        <taxon>Neodiplogasteridae</taxon>
        <taxon>Pristionchus</taxon>
    </lineage>
</organism>
<sequence length="568" mass="62207">MNRLLLILSAVFAGVFSDVYTCNEIKKMLDTGGEFFGDRACVVIPASAQMTDEPYSAFKEIDESGTFCTNGLGPWFIMSDNPNQPFECSGGKYTYAEIFLIITSEEPNIVQIGTAPTTTTFGKGTHVFVAPEGSLLIDKKSIDEGKETTLQWYTGAGASEREERYALMPEQFIAGTSSVIIGPVTALILEDDVNVELTLTSFQDKQFLSANPGFSFTLMSSGRASDLQSSRPSILISTAYGINDETIAYDSISITGTAKMDDEVHTTLSIECYNHETDTKKTDDITTTRDVIINDDCSSLDITYKGTLAPDAIFRSSEVIYLKIEANSNPVLKGSTKAPNTGATDPPKPSGPVTNAPDVVTSAFPVVDDGSLDAVVGEAVECVVFCEVIVGGALDMPLVKLTSKENEEFKVDLKVAKLSATIASLMEALNMTDDAEEDVFENNAIPLPNVAKEELERVITWCEHHKDDAPKVELEDDGKKGRKEHIVPDWDKQFLKYVDNDSMAMLVPLMMAANYLEIKGLFENISQTIANEIHGLKRDQIAAKFHIKCDLTEEEIAQIRKDNAWCEE</sequence>
<dbReference type="InterPro" id="IPR016897">
    <property type="entry name" value="SKP1"/>
</dbReference>
<dbReference type="SUPFAM" id="SSF81382">
    <property type="entry name" value="Skp1 dimerisation domain-like"/>
    <property type="match status" value="1"/>
</dbReference>
<dbReference type="Pfam" id="PF03931">
    <property type="entry name" value="Skp1_POZ"/>
    <property type="match status" value="1"/>
</dbReference>
<accession>A0A8R1YL11</accession>
<reference evidence="4" key="1">
    <citation type="journal article" date="2008" name="Nat. Genet.">
        <title>The Pristionchus pacificus genome provides a unique perspective on nematode lifestyle and parasitism.</title>
        <authorList>
            <person name="Dieterich C."/>
            <person name="Clifton S.W."/>
            <person name="Schuster L.N."/>
            <person name="Chinwalla A."/>
            <person name="Delehaunty K."/>
            <person name="Dinkelacker I."/>
            <person name="Fulton L."/>
            <person name="Fulton R."/>
            <person name="Godfrey J."/>
            <person name="Minx P."/>
            <person name="Mitreva M."/>
            <person name="Roeseler W."/>
            <person name="Tian H."/>
            <person name="Witte H."/>
            <person name="Yang S.P."/>
            <person name="Wilson R.K."/>
            <person name="Sommer R.J."/>
        </authorList>
    </citation>
    <scope>NUCLEOTIDE SEQUENCE [LARGE SCALE GENOMIC DNA]</scope>
    <source>
        <strain evidence="4">PS312</strain>
    </source>
</reference>
<dbReference type="CDD" id="cd18322">
    <property type="entry name" value="BTB_POZ_SKP1"/>
    <property type="match status" value="1"/>
</dbReference>
<keyword evidence="2" id="KW-0833">Ubl conjugation pathway</keyword>
<gene>
    <name evidence="3" type="primary">WBGene00271867</name>
</gene>
<dbReference type="EnsemblMetazoa" id="PPA33498.1">
    <property type="protein sequence ID" value="PPA33498.1"/>
    <property type="gene ID" value="WBGene00271867"/>
</dbReference>
<proteinExistence type="inferred from homology"/>
<evidence type="ECO:0000256" key="1">
    <source>
        <dbReference type="ARBA" id="ARBA00009993"/>
    </source>
</evidence>
<keyword evidence="4" id="KW-1185">Reference proteome</keyword>
<dbReference type="InterPro" id="IPR011333">
    <property type="entry name" value="SKP1/BTB/POZ_sf"/>
</dbReference>
<dbReference type="Proteomes" id="UP000005239">
    <property type="component" value="Unassembled WGS sequence"/>
</dbReference>
<dbReference type="AlphaFoldDB" id="A0A2A6C6B4"/>
<accession>A0A2A6C6B4</accession>
<dbReference type="GO" id="GO:0005634">
    <property type="term" value="C:nucleus"/>
    <property type="evidence" value="ECO:0000318"/>
    <property type="project" value="GO_Central"/>
</dbReference>
<dbReference type="InterPro" id="IPR036296">
    <property type="entry name" value="SKP1-like_dim_sf"/>
</dbReference>
<reference evidence="3" key="2">
    <citation type="submission" date="2022-06" db="UniProtKB">
        <authorList>
            <consortium name="EnsemblMetazoa"/>
        </authorList>
    </citation>
    <scope>IDENTIFICATION</scope>
    <source>
        <strain evidence="3">PS312</strain>
    </source>
</reference>
<dbReference type="GO" id="GO:0005737">
    <property type="term" value="C:cytoplasm"/>
    <property type="evidence" value="ECO:0000318"/>
    <property type="project" value="GO_Central"/>
</dbReference>
<dbReference type="Gene3D" id="3.30.710.10">
    <property type="entry name" value="Potassium Channel Kv1.1, Chain A"/>
    <property type="match status" value="1"/>
</dbReference>
<dbReference type="SUPFAM" id="SSF54695">
    <property type="entry name" value="POZ domain"/>
    <property type="match status" value="1"/>
</dbReference>
<evidence type="ECO:0000313" key="4">
    <source>
        <dbReference type="Proteomes" id="UP000005239"/>
    </source>
</evidence>
<name>A0A2A6C6B4_PRIPA</name>
<dbReference type="FunFam" id="3.30.710.10:FF:000026">
    <property type="entry name" value="E3 ubiquitin ligase complex SCF subunit"/>
    <property type="match status" value="1"/>
</dbReference>
<dbReference type="InterPro" id="IPR001232">
    <property type="entry name" value="SKP1-like"/>
</dbReference>
<dbReference type="InterPro" id="IPR016073">
    <property type="entry name" value="Skp1_comp_POZ"/>
</dbReference>
<evidence type="ECO:0000313" key="3">
    <source>
        <dbReference type="EnsemblMetazoa" id="PPA33498.1"/>
    </source>
</evidence>
<dbReference type="PANTHER" id="PTHR11165">
    <property type="entry name" value="SKP1"/>
    <property type="match status" value="1"/>
</dbReference>
<dbReference type="GO" id="GO:0097602">
    <property type="term" value="F:cullin family protein binding"/>
    <property type="evidence" value="ECO:0000318"/>
    <property type="project" value="GO_Central"/>
</dbReference>
<dbReference type="Pfam" id="PF01466">
    <property type="entry name" value="Skp1"/>
    <property type="match status" value="1"/>
</dbReference>
<dbReference type="InterPro" id="IPR016072">
    <property type="entry name" value="Skp1_comp_dimer"/>
</dbReference>